<dbReference type="PANTHER" id="PTHR30625:SF3">
    <property type="entry name" value="TOL-PAL SYSTEM PROTEIN TOLQ"/>
    <property type="match status" value="1"/>
</dbReference>
<dbReference type="GO" id="GO:0051301">
    <property type="term" value="P:cell division"/>
    <property type="evidence" value="ECO:0007669"/>
    <property type="project" value="UniProtKB-KW"/>
</dbReference>
<evidence type="ECO:0000256" key="1">
    <source>
        <dbReference type="ARBA" id="ARBA00004651"/>
    </source>
</evidence>
<feature type="domain" description="MotA/TolQ/ExbB proton channel" evidence="11">
    <location>
        <begin position="99"/>
        <end position="206"/>
    </location>
</feature>
<dbReference type="EMBL" id="JAPHEH010000001">
    <property type="protein sequence ID" value="MDG4476845.1"/>
    <property type="molecule type" value="Genomic_DNA"/>
</dbReference>
<dbReference type="GO" id="GO:0043213">
    <property type="term" value="P:bacteriocin transport"/>
    <property type="evidence" value="ECO:0007669"/>
    <property type="project" value="InterPro"/>
</dbReference>
<sequence length="225" mass="24860">MFLGAGLTVKFVMIMLLGISLTSWYIVFQKFSLYKQARIESEEFLEAFWQSKNLSEALRFANNLSLCPEANIFRTGYHELQKLGKTTSGSRSADETLETRLAGMEPLKRALRKAENLESTRLSQSLPFLATAGSTAPFIGLFGTVWGIMTSFHEIGMRGSASLAVVAPGVSEALVVTAAGLAVAIPAVVFYNYYSNQMAEIESRMHSFSVDFLNLVERDFISRQG</sequence>
<dbReference type="GO" id="GO:0005886">
    <property type="term" value="C:plasma membrane"/>
    <property type="evidence" value="ECO:0007669"/>
    <property type="project" value="UniProtKB-SubCell"/>
</dbReference>
<keyword evidence="8" id="KW-0131">Cell cycle</keyword>
<keyword evidence="5 10" id="KW-0812">Transmembrane</keyword>
<reference evidence="12" key="1">
    <citation type="journal article" date="2022" name="bioRxiv">
        <title>Thiovibrio frasassiensisgen. nov., sp. nov., an autotrophic, elemental sulfur disproportionating bacterium isolated from sulfidic karst sediment, and proposal of Thiovibrionaceae fam. nov.</title>
        <authorList>
            <person name="Aronson H."/>
            <person name="Thomas C."/>
            <person name="Bhattacharyya M."/>
            <person name="Eckstein S."/>
            <person name="Jensen S."/>
            <person name="Barco R."/>
            <person name="Macalady J."/>
            <person name="Amend J."/>
        </authorList>
    </citation>
    <scope>NUCLEOTIDE SEQUENCE</scope>
    <source>
        <strain evidence="12">RS19-109</strain>
    </source>
</reference>
<evidence type="ECO:0000256" key="9">
    <source>
        <dbReference type="RuleBase" id="RU004057"/>
    </source>
</evidence>
<evidence type="ECO:0000256" key="6">
    <source>
        <dbReference type="ARBA" id="ARBA00022989"/>
    </source>
</evidence>
<evidence type="ECO:0000256" key="10">
    <source>
        <dbReference type="SAM" id="Phobius"/>
    </source>
</evidence>
<keyword evidence="9" id="KW-0653">Protein transport</keyword>
<gene>
    <name evidence="12" type="primary">tolQ</name>
    <name evidence="12" type="ORF">OLX77_11840</name>
</gene>
<evidence type="ECO:0000256" key="8">
    <source>
        <dbReference type="ARBA" id="ARBA00023306"/>
    </source>
</evidence>
<dbReference type="Pfam" id="PF01618">
    <property type="entry name" value="MotA_ExbB"/>
    <property type="match status" value="1"/>
</dbReference>
<dbReference type="InterPro" id="IPR002898">
    <property type="entry name" value="MotA_ExbB_proton_chnl"/>
</dbReference>
<evidence type="ECO:0000259" key="11">
    <source>
        <dbReference type="Pfam" id="PF01618"/>
    </source>
</evidence>
<dbReference type="PANTHER" id="PTHR30625">
    <property type="entry name" value="PROTEIN TOLQ"/>
    <property type="match status" value="1"/>
</dbReference>
<evidence type="ECO:0000256" key="3">
    <source>
        <dbReference type="ARBA" id="ARBA00022519"/>
    </source>
</evidence>
<feature type="transmembrane region" description="Helical" evidence="10">
    <location>
        <begin position="6"/>
        <end position="28"/>
    </location>
</feature>
<evidence type="ECO:0000256" key="2">
    <source>
        <dbReference type="ARBA" id="ARBA00022475"/>
    </source>
</evidence>
<evidence type="ECO:0000256" key="4">
    <source>
        <dbReference type="ARBA" id="ARBA00022618"/>
    </source>
</evidence>
<dbReference type="GO" id="GO:0017038">
    <property type="term" value="P:protein import"/>
    <property type="evidence" value="ECO:0007669"/>
    <property type="project" value="TreeGrafter"/>
</dbReference>
<keyword evidence="7 10" id="KW-0472">Membrane</keyword>
<keyword evidence="3" id="KW-0997">Cell inner membrane</keyword>
<keyword evidence="4" id="KW-0132">Cell division</keyword>
<dbReference type="NCBIfam" id="TIGR02796">
    <property type="entry name" value="tolQ"/>
    <property type="match status" value="1"/>
</dbReference>
<accession>A0A9X4MJ16</accession>
<keyword evidence="13" id="KW-1185">Reference proteome</keyword>
<evidence type="ECO:0000313" key="13">
    <source>
        <dbReference type="Proteomes" id="UP001154240"/>
    </source>
</evidence>
<comment type="subcellular location">
    <subcellularLocation>
        <location evidence="1">Cell membrane</location>
        <topology evidence="1">Multi-pass membrane protein</topology>
    </subcellularLocation>
    <subcellularLocation>
        <location evidence="9">Membrane</location>
        <topology evidence="9">Multi-pass membrane protein</topology>
    </subcellularLocation>
</comment>
<reference evidence="12" key="2">
    <citation type="submission" date="2022-10" db="EMBL/GenBank/DDBJ databases">
        <authorList>
            <person name="Aronson H.S."/>
        </authorList>
    </citation>
    <scope>NUCLEOTIDE SEQUENCE</scope>
    <source>
        <strain evidence="12">RS19-109</strain>
    </source>
</reference>
<dbReference type="InterPro" id="IPR050790">
    <property type="entry name" value="ExbB/TolQ_transport"/>
</dbReference>
<comment type="caution">
    <text evidence="12">The sequence shown here is derived from an EMBL/GenBank/DDBJ whole genome shotgun (WGS) entry which is preliminary data.</text>
</comment>
<comment type="similarity">
    <text evidence="9">Belongs to the exbB/tolQ family.</text>
</comment>
<name>A0A9X4MJ16_9BACT</name>
<dbReference type="AlphaFoldDB" id="A0A9X4MJ16"/>
<evidence type="ECO:0000256" key="7">
    <source>
        <dbReference type="ARBA" id="ARBA00023136"/>
    </source>
</evidence>
<feature type="transmembrane region" description="Helical" evidence="10">
    <location>
        <begin position="173"/>
        <end position="194"/>
    </location>
</feature>
<organism evidence="12 13">
    <name type="scientific">Thiovibrio frasassiensis</name>
    <dbReference type="NCBI Taxonomy" id="2984131"/>
    <lineage>
        <taxon>Bacteria</taxon>
        <taxon>Pseudomonadati</taxon>
        <taxon>Thermodesulfobacteriota</taxon>
        <taxon>Desulfobulbia</taxon>
        <taxon>Desulfobulbales</taxon>
        <taxon>Thiovibrionaceae</taxon>
        <taxon>Thiovibrio</taxon>
    </lineage>
</organism>
<protein>
    <submittedName>
        <fullName evidence="12">Protein TolQ</fullName>
    </submittedName>
</protein>
<evidence type="ECO:0000313" key="12">
    <source>
        <dbReference type="EMBL" id="MDG4476845.1"/>
    </source>
</evidence>
<keyword evidence="6 10" id="KW-1133">Transmembrane helix</keyword>
<evidence type="ECO:0000256" key="5">
    <source>
        <dbReference type="ARBA" id="ARBA00022692"/>
    </source>
</evidence>
<dbReference type="Proteomes" id="UP001154240">
    <property type="component" value="Unassembled WGS sequence"/>
</dbReference>
<keyword evidence="2" id="KW-1003">Cell membrane</keyword>
<dbReference type="InterPro" id="IPR014163">
    <property type="entry name" value="Tol-Pal_TolQ"/>
</dbReference>
<feature type="transmembrane region" description="Helical" evidence="10">
    <location>
        <begin position="128"/>
        <end position="153"/>
    </location>
</feature>
<keyword evidence="9" id="KW-0813">Transport</keyword>
<proteinExistence type="inferred from homology"/>